<dbReference type="Proteomes" id="UP001499938">
    <property type="component" value="Unassembled WGS sequence"/>
</dbReference>
<keyword evidence="3" id="KW-1185">Reference proteome</keyword>
<organism evidence="2 3">
    <name type="scientific">Nostocoides veronense</name>
    <dbReference type="NCBI Taxonomy" id="330836"/>
    <lineage>
        <taxon>Bacteria</taxon>
        <taxon>Bacillati</taxon>
        <taxon>Actinomycetota</taxon>
        <taxon>Actinomycetes</taxon>
        <taxon>Micrococcales</taxon>
        <taxon>Intrasporangiaceae</taxon>
        <taxon>Nostocoides</taxon>
    </lineage>
</organism>
<comment type="caution">
    <text evidence="2">The sequence shown here is derived from an EMBL/GenBank/DDBJ whole genome shotgun (WGS) entry which is preliminary data.</text>
</comment>
<evidence type="ECO:0000313" key="2">
    <source>
        <dbReference type="EMBL" id="GAA1803489.1"/>
    </source>
</evidence>
<dbReference type="EMBL" id="BAAAPO010000044">
    <property type="protein sequence ID" value="GAA1803489.1"/>
    <property type="molecule type" value="Genomic_DNA"/>
</dbReference>
<evidence type="ECO:0000256" key="1">
    <source>
        <dbReference type="SAM" id="MobiDB-lite"/>
    </source>
</evidence>
<feature type="compositionally biased region" description="Low complexity" evidence="1">
    <location>
        <begin position="187"/>
        <end position="231"/>
    </location>
</feature>
<sequence>MATTTAKKFDLRKAVAEGTTPMYAYIGMTDLAIEKVREVTLKAGETADATRTDVAAFPGKVSDFATKFMTEAQDAPAKARELAEKLQESYEELATRGEKLVDRIRNQKSTKDLVEQAKSTLALSEGALTQAKKAFDDVEAQAKATFTTGRKEAAKFVSVLGDSVADEAAQVKAEATTAVKKTRTAAKRTTTTAKNSAAKTRTAAKGATTSARKSAAATKKAATDATAKVGA</sequence>
<gene>
    <name evidence="2" type="ORF">GCM10009811_28880</name>
</gene>
<reference evidence="3" key="1">
    <citation type="journal article" date="2019" name="Int. J. Syst. Evol. Microbiol.">
        <title>The Global Catalogue of Microorganisms (GCM) 10K type strain sequencing project: providing services to taxonomists for standard genome sequencing and annotation.</title>
        <authorList>
            <consortium name="The Broad Institute Genomics Platform"/>
            <consortium name="The Broad Institute Genome Sequencing Center for Infectious Disease"/>
            <person name="Wu L."/>
            <person name="Ma J."/>
        </authorList>
    </citation>
    <scope>NUCLEOTIDE SEQUENCE [LARGE SCALE GENOMIC DNA]</scope>
    <source>
        <strain evidence="3">JCM 15592</strain>
    </source>
</reference>
<protein>
    <recommendedName>
        <fullName evidence="4">Phasin</fullName>
    </recommendedName>
</protein>
<feature type="region of interest" description="Disordered" evidence="1">
    <location>
        <begin position="183"/>
        <end position="231"/>
    </location>
</feature>
<evidence type="ECO:0008006" key="4">
    <source>
        <dbReference type="Google" id="ProtNLM"/>
    </source>
</evidence>
<proteinExistence type="predicted"/>
<evidence type="ECO:0000313" key="3">
    <source>
        <dbReference type="Proteomes" id="UP001499938"/>
    </source>
</evidence>
<accession>A0ABP4Y7Z3</accession>
<name>A0ABP4Y7Z3_9MICO</name>